<dbReference type="Proteomes" id="UP000233524">
    <property type="component" value="Unassembled WGS sequence"/>
</dbReference>
<dbReference type="PANTHER" id="PTHR13124:SF12">
    <property type="entry name" value="LARGE RIBOSOMAL SUBUNIT PROTEIN ML46"/>
    <property type="match status" value="1"/>
</dbReference>
<dbReference type="FunCoup" id="A0A2N3ND24">
    <property type="interactions" value="440"/>
</dbReference>
<sequence length="351" mass="39920">MAASSRGQRVFQIASRSTPRLAVRSSIRRCPIAVRYYSTPAAESSSTQTSSPPPPPTTTRPPPTEPASISKDNVRYLIKAGIILTRPPLLTREQTPFESSYYFYQKRLNERLVLPFNQKAFFKRDTPPELDWAIKLKERHGVVAREIGQYNGRSATAWDDELKVGDKLSSPETLMDLLLKDAEQRVSEDAEEIPPEERVPIERPMPRETEADKKNDVKRLDRKLDRTLYLVVKTSEGKWEFPTAPVTTDEALHETARRALDDSAGVNMNTWLVGRVPVAHLVNKPVVDKDGNETQRGVKSFFLKGRIMAGQANLEGNRFGLQDFKWLTREELKETLAPEYFHGVRNMMADR</sequence>
<dbReference type="GO" id="GO:0003735">
    <property type="term" value="F:structural constituent of ribosome"/>
    <property type="evidence" value="ECO:0007669"/>
    <property type="project" value="InterPro"/>
</dbReference>
<evidence type="ECO:0000256" key="4">
    <source>
        <dbReference type="ARBA" id="ARBA00022980"/>
    </source>
</evidence>
<dbReference type="Pfam" id="PF11788">
    <property type="entry name" value="MRP-L46"/>
    <property type="match status" value="1"/>
</dbReference>
<dbReference type="InterPro" id="IPR015797">
    <property type="entry name" value="NUDIX_hydrolase-like_dom_sf"/>
</dbReference>
<evidence type="ECO:0000256" key="3">
    <source>
        <dbReference type="ARBA" id="ARBA00022946"/>
    </source>
</evidence>
<keyword evidence="4" id="KW-0689">Ribosomal protein</keyword>
<evidence type="ECO:0000259" key="9">
    <source>
        <dbReference type="Pfam" id="PF11788"/>
    </source>
</evidence>
<dbReference type="InterPro" id="IPR033650">
    <property type="entry name" value="Ribosomal_mL46_NUDIX"/>
</dbReference>
<dbReference type="SUPFAM" id="SSF55811">
    <property type="entry name" value="Nudix"/>
    <property type="match status" value="1"/>
</dbReference>
<name>A0A2N3ND24_9PEZI</name>
<dbReference type="InterPro" id="IPR021757">
    <property type="entry name" value="Ribosomal_mL46_N"/>
</dbReference>
<keyword evidence="6" id="KW-0687">Ribonucleoprotein</keyword>
<comment type="similarity">
    <text evidence="2">Belongs to the mitochondrion-specific ribosomal protein mL46 family.</text>
</comment>
<dbReference type="CDD" id="cd04661">
    <property type="entry name" value="NUDIX_MRP_L46"/>
    <property type="match status" value="1"/>
</dbReference>
<dbReference type="GO" id="GO:0005743">
    <property type="term" value="C:mitochondrial inner membrane"/>
    <property type="evidence" value="ECO:0007669"/>
    <property type="project" value="UniProtKB-ARBA"/>
</dbReference>
<reference evidence="10 11" key="1">
    <citation type="journal article" date="2017" name="G3 (Bethesda)">
        <title>First Draft Genome Sequence of the Pathogenic Fungus Lomentospora prolificans (Formerly Scedosporium prolificans).</title>
        <authorList>
            <person name="Luo R."/>
            <person name="Zimin A."/>
            <person name="Workman R."/>
            <person name="Fan Y."/>
            <person name="Pertea G."/>
            <person name="Grossman N."/>
            <person name="Wear M.P."/>
            <person name="Jia B."/>
            <person name="Miller H."/>
            <person name="Casadevall A."/>
            <person name="Timp W."/>
            <person name="Zhang S.X."/>
            <person name="Salzberg S.L."/>
        </authorList>
    </citation>
    <scope>NUCLEOTIDE SEQUENCE [LARGE SCALE GENOMIC DNA]</scope>
    <source>
        <strain evidence="10 11">JHH-5317</strain>
    </source>
</reference>
<evidence type="ECO:0000256" key="8">
    <source>
        <dbReference type="SAM" id="MobiDB-lite"/>
    </source>
</evidence>
<evidence type="ECO:0000313" key="10">
    <source>
        <dbReference type="EMBL" id="PKS10345.1"/>
    </source>
</evidence>
<dbReference type="GO" id="GO:0005762">
    <property type="term" value="C:mitochondrial large ribosomal subunit"/>
    <property type="evidence" value="ECO:0007669"/>
    <property type="project" value="TreeGrafter"/>
</dbReference>
<evidence type="ECO:0000256" key="5">
    <source>
        <dbReference type="ARBA" id="ARBA00023128"/>
    </source>
</evidence>
<comment type="subcellular location">
    <subcellularLocation>
        <location evidence="1">Mitochondrion</location>
    </subcellularLocation>
</comment>
<dbReference type="VEuPathDB" id="FungiDB:jhhlp_002096"/>
<evidence type="ECO:0000256" key="6">
    <source>
        <dbReference type="ARBA" id="ARBA00023274"/>
    </source>
</evidence>
<dbReference type="EMBL" id="NLAX01000008">
    <property type="protein sequence ID" value="PKS10345.1"/>
    <property type="molecule type" value="Genomic_DNA"/>
</dbReference>
<dbReference type="InParanoid" id="A0A2N3ND24"/>
<feature type="region of interest" description="Disordered" evidence="8">
    <location>
        <begin position="41"/>
        <end position="70"/>
    </location>
</feature>
<dbReference type="AlphaFoldDB" id="A0A2N3ND24"/>
<keyword evidence="5" id="KW-0496">Mitochondrion</keyword>
<feature type="compositionally biased region" description="Pro residues" evidence="8">
    <location>
        <begin position="51"/>
        <end position="65"/>
    </location>
</feature>
<evidence type="ECO:0000313" key="11">
    <source>
        <dbReference type="Proteomes" id="UP000233524"/>
    </source>
</evidence>
<dbReference type="Gene3D" id="3.90.79.10">
    <property type="entry name" value="Nucleoside Triphosphate Pyrophosphohydrolase"/>
    <property type="match status" value="1"/>
</dbReference>
<organism evidence="10 11">
    <name type="scientific">Lomentospora prolificans</name>
    <dbReference type="NCBI Taxonomy" id="41688"/>
    <lineage>
        <taxon>Eukaryota</taxon>
        <taxon>Fungi</taxon>
        <taxon>Dikarya</taxon>
        <taxon>Ascomycota</taxon>
        <taxon>Pezizomycotina</taxon>
        <taxon>Sordariomycetes</taxon>
        <taxon>Hypocreomycetidae</taxon>
        <taxon>Microascales</taxon>
        <taxon>Microascaceae</taxon>
        <taxon>Lomentospora</taxon>
    </lineage>
</organism>
<dbReference type="FunFam" id="3.90.79.10:FF:000018">
    <property type="entry name" value="39S ribosomal protein L46, mitochondrial"/>
    <property type="match status" value="1"/>
</dbReference>
<feature type="compositionally biased region" description="Low complexity" evidence="8">
    <location>
        <begin position="41"/>
        <end position="50"/>
    </location>
</feature>
<evidence type="ECO:0000256" key="7">
    <source>
        <dbReference type="ARBA" id="ARBA00035190"/>
    </source>
</evidence>
<dbReference type="InterPro" id="IPR040008">
    <property type="entry name" value="Ribosomal_mL46"/>
</dbReference>
<keyword evidence="11" id="KW-1185">Reference proteome</keyword>
<gene>
    <name evidence="10" type="ORF">jhhlp_002096</name>
</gene>
<feature type="domain" description="Large ribosomal subunit protein mL46 N-terminal" evidence="9">
    <location>
        <begin position="77"/>
        <end position="212"/>
    </location>
</feature>
<dbReference type="PANTHER" id="PTHR13124">
    <property type="entry name" value="39S RIBOSOMAL PROTEIN L46, MITOCHONDRIAL PRECURSOR-RELATED"/>
    <property type="match status" value="1"/>
</dbReference>
<protein>
    <recommendedName>
        <fullName evidence="7">Large ribosomal subunit protein mL46</fullName>
    </recommendedName>
</protein>
<proteinExistence type="inferred from homology"/>
<comment type="caution">
    <text evidence="10">The sequence shown here is derived from an EMBL/GenBank/DDBJ whole genome shotgun (WGS) entry which is preliminary data.</text>
</comment>
<evidence type="ECO:0000256" key="2">
    <source>
        <dbReference type="ARBA" id="ARBA00009070"/>
    </source>
</evidence>
<dbReference type="STRING" id="41688.A0A2N3ND24"/>
<accession>A0A2N3ND24</accession>
<evidence type="ECO:0000256" key="1">
    <source>
        <dbReference type="ARBA" id="ARBA00004173"/>
    </source>
</evidence>
<keyword evidence="3" id="KW-0809">Transit peptide</keyword>
<dbReference type="OrthoDB" id="414075at2759"/>